<proteinExistence type="predicted"/>
<keyword evidence="1" id="KW-0732">Signal</keyword>
<reference evidence="4" key="1">
    <citation type="submission" date="2016-06" db="UniProtKB">
        <authorList>
            <consortium name="WormBaseParasite"/>
        </authorList>
    </citation>
    <scope>IDENTIFICATION</scope>
</reference>
<dbReference type="AlphaFoldDB" id="A0A182EST4"/>
<evidence type="ECO:0000313" key="2">
    <source>
        <dbReference type="EMBL" id="VDM95278.1"/>
    </source>
</evidence>
<gene>
    <name evidence="2" type="ORF">NOO_LOCUS11205</name>
</gene>
<name>A0A182EST4_ONCOC</name>
<feature type="chain" id="PRO_5043137728" evidence="1">
    <location>
        <begin position="17"/>
        <end position="149"/>
    </location>
</feature>
<accession>A0A182EST4</accession>
<reference evidence="2 3" key="2">
    <citation type="submission" date="2018-08" db="EMBL/GenBank/DDBJ databases">
        <authorList>
            <person name="Laetsch R D."/>
            <person name="Stevens L."/>
            <person name="Kumar S."/>
            <person name="Blaxter L. M."/>
        </authorList>
    </citation>
    <scope>NUCLEOTIDE SEQUENCE [LARGE SCALE GENOMIC DNA]</scope>
</reference>
<dbReference type="OrthoDB" id="5853260at2759"/>
<evidence type="ECO:0000256" key="1">
    <source>
        <dbReference type="SAM" id="SignalP"/>
    </source>
</evidence>
<dbReference type="InterPro" id="IPR013320">
    <property type="entry name" value="ConA-like_dom_sf"/>
</dbReference>
<dbReference type="WBParaSite" id="nOo.2.0.1.t11205-RA">
    <property type="protein sequence ID" value="nOo.2.0.1.t11205-RA"/>
    <property type="gene ID" value="nOo.2.0.1.g11205"/>
</dbReference>
<protein>
    <submittedName>
        <fullName evidence="4">MAM domain-containing protein</fullName>
    </submittedName>
</protein>
<dbReference type="Proteomes" id="UP000271087">
    <property type="component" value="Unassembled WGS sequence"/>
</dbReference>
<evidence type="ECO:0000313" key="3">
    <source>
        <dbReference type="Proteomes" id="UP000271087"/>
    </source>
</evidence>
<dbReference type="SUPFAM" id="SSF49899">
    <property type="entry name" value="Concanavalin A-like lectins/glucanases"/>
    <property type="match status" value="1"/>
</dbReference>
<sequence>MSFIIILLASAYPAYGCTPFDYDTIAQNVALRSRHAFGENTLKSQPISISNEMENRPIDGARDLFCYDFDSSCRWHNLDNLLINDDLNWFRGDGLLDRNRLQVSTGTYVTPDGTYGIVATDKIKAPNSKATLVSDVITCQLGPGELRFM</sequence>
<keyword evidence="3" id="KW-1185">Reference proteome</keyword>
<dbReference type="EMBL" id="UYRW01007445">
    <property type="protein sequence ID" value="VDM95278.1"/>
    <property type="molecule type" value="Genomic_DNA"/>
</dbReference>
<organism evidence="4">
    <name type="scientific">Onchocerca ochengi</name>
    <name type="common">Filarial nematode worm</name>
    <dbReference type="NCBI Taxonomy" id="42157"/>
    <lineage>
        <taxon>Eukaryota</taxon>
        <taxon>Metazoa</taxon>
        <taxon>Ecdysozoa</taxon>
        <taxon>Nematoda</taxon>
        <taxon>Chromadorea</taxon>
        <taxon>Rhabditida</taxon>
        <taxon>Spirurina</taxon>
        <taxon>Spiruromorpha</taxon>
        <taxon>Filarioidea</taxon>
        <taxon>Onchocercidae</taxon>
        <taxon>Onchocerca</taxon>
    </lineage>
</organism>
<evidence type="ECO:0000313" key="4">
    <source>
        <dbReference type="WBParaSite" id="nOo.2.0.1.t11205-RA"/>
    </source>
</evidence>
<feature type="signal peptide" evidence="1">
    <location>
        <begin position="1"/>
        <end position="16"/>
    </location>
</feature>